<evidence type="ECO:0000313" key="8">
    <source>
        <dbReference type="Proteomes" id="UP000011859"/>
    </source>
</evidence>
<sequence length="398" mass="44546">MTQPAPFPIEVRGSARQPLGMPPARFLRDYWQKRPLLIRHAFPGFQPPLQPDDLAGLACEPGALARLIVHDAKRDRWQVKSSPLDEADFANTPDADWTLLVQDVDKWDAEVAQLLEHFRFLPSWRVDDVMVSYAEPGGGVGAHVDQYDVFLIQGLGQRHWAISDDPLAPKAFRPDVELKQLVHFEPTHEWLLEPGDMLYLPPGVPHDGVAFGGPCMTFSVGMRAPSQAELTGDLADYIAERLPEELRYADPDLRPATAAGEIDRAAIERLKDALPFAAALREDLLRHWFGRFVTRYRSAQVPAPPARPLTEAALTKRLDAGAQLLRHPWSRLAWSRGKAGCTLYASGQPYPATPALAQQLCEQRTLEVARKLDATERALLLALVNDGHLQPHKPRRRR</sequence>
<keyword evidence="3" id="KW-0223">Dioxygenase</keyword>
<accession>M4NF56</accession>
<dbReference type="CDD" id="cd02208">
    <property type="entry name" value="cupin_RmlC-like"/>
    <property type="match status" value="1"/>
</dbReference>
<dbReference type="InterPro" id="IPR046799">
    <property type="entry name" value="ROXA-like_wH"/>
</dbReference>
<evidence type="ECO:0000259" key="6">
    <source>
        <dbReference type="PROSITE" id="PS51184"/>
    </source>
</evidence>
<reference evidence="7 8" key="1">
    <citation type="submission" date="2012-04" db="EMBL/GenBank/DDBJ databases">
        <title>Complete genome of Rhodanobacter sp. 2APBS1.</title>
        <authorList>
            <consortium name="US DOE Joint Genome Institute"/>
            <person name="Huntemann M."/>
            <person name="Wei C.-L."/>
            <person name="Han J."/>
            <person name="Detter J.C."/>
            <person name="Han C."/>
            <person name="Tapia R."/>
            <person name="Munk A.C.C."/>
            <person name="Chen A."/>
            <person name="Krypides N."/>
            <person name="Mavromatis K."/>
            <person name="Markowitz V."/>
            <person name="Szeto E."/>
            <person name="Ivanova N."/>
            <person name="Mikhailova N."/>
            <person name="Ovchinnikova G."/>
            <person name="Pagani I."/>
            <person name="Pati A."/>
            <person name="Goodwin L."/>
            <person name="Peters L."/>
            <person name="Pitluck S."/>
            <person name="Woyke T."/>
            <person name="Prakash O."/>
            <person name="Elkins J."/>
            <person name="Brown S."/>
            <person name="Palumbo A."/>
            <person name="Hemme C."/>
            <person name="Zhou J."/>
            <person name="Watson D."/>
            <person name="Jardine P."/>
            <person name="Kostka J."/>
            <person name="Green S."/>
        </authorList>
    </citation>
    <scope>NUCLEOTIDE SEQUENCE [LARGE SCALE GENOMIC DNA]</scope>
    <source>
        <strain evidence="7 8">2APBS1</strain>
    </source>
</reference>
<keyword evidence="2" id="KW-0479">Metal-binding</keyword>
<proteinExistence type="predicted"/>
<dbReference type="STRING" id="666685.R2APBS1_1497"/>
<dbReference type="PANTHER" id="PTHR13096">
    <property type="entry name" value="MINA53 MYC INDUCED NUCLEAR ANTIGEN"/>
    <property type="match status" value="1"/>
</dbReference>
<feature type="domain" description="JmjC" evidence="6">
    <location>
        <begin position="110"/>
        <end position="239"/>
    </location>
</feature>
<dbReference type="OrthoDB" id="9764016at2"/>
<evidence type="ECO:0000256" key="4">
    <source>
        <dbReference type="ARBA" id="ARBA00023002"/>
    </source>
</evidence>
<dbReference type="InterPro" id="IPR003347">
    <property type="entry name" value="JmjC_dom"/>
</dbReference>
<dbReference type="SMART" id="SM00558">
    <property type="entry name" value="JmjC"/>
    <property type="match status" value="1"/>
</dbReference>
<dbReference type="PANTHER" id="PTHR13096:SF8">
    <property type="entry name" value="RIBOSOMAL OXYGENASE 1"/>
    <property type="match status" value="1"/>
</dbReference>
<gene>
    <name evidence="7" type="ORF">R2APBS1_1497</name>
</gene>
<dbReference type="KEGG" id="rhd:R2APBS1_1497"/>
<evidence type="ECO:0000256" key="2">
    <source>
        <dbReference type="ARBA" id="ARBA00022723"/>
    </source>
</evidence>
<dbReference type="Gene3D" id="3.40.366.30">
    <property type="entry name" value="50S ribosomal protein L16 arginine hydroxylase, Chain A, Domain 2"/>
    <property type="match status" value="1"/>
</dbReference>
<evidence type="ECO:0000313" key="7">
    <source>
        <dbReference type="EMBL" id="AGG88642.1"/>
    </source>
</evidence>
<protein>
    <recommendedName>
        <fullName evidence="6">JmjC domain-containing protein</fullName>
    </recommendedName>
</protein>
<dbReference type="eggNOG" id="COG2850">
    <property type="taxonomic scope" value="Bacteria"/>
</dbReference>
<dbReference type="Pfam" id="PF08007">
    <property type="entry name" value="JmjC_2"/>
    <property type="match status" value="1"/>
</dbReference>
<dbReference type="EMBL" id="CP003470">
    <property type="protein sequence ID" value="AGG88642.1"/>
    <property type="molecule type" value="Genomic_DNA"/>
</dbReference>
<organism evidence="7 8">
    <name type="scientific">Rhodanobacter denitrificans</name>
    <dbReference type="NCBI Taxonomy" id="666685"/>
    <lineage>
        <taxon>Bacteria</taxon>
        <taxon>Pseudomonadati</taxon>
        <taxon>Pseudomonadota</taxon>
        <taxon>Gammaproteobacteria</taxon>
        <taxon>Lysobacterales</taxon>
        <taxon>Rhodanobacteraceae</taxon>
        <taxon>Rhodanobacter</taxon>
    </lineage>
</organism>
<dbReference type="GO" id="GO:0016706">
    <property type="term" value="F:2-oxoglutarate-dependent dioxygenase activity"/>
    <property type="evidence" value="ECO:0007669"/>
    <property type="project" value="TreeGrafter"/>
</dbReference>
<dbReference type="InterPro" id="IPR039994">
    <property type="entry name" value="NO66-like"/>
</dbReference>
<evidence type="ECO:0000256" key="1">
    <source>
        <dbReference type="ARBA" id="ARBA00001954"/>
    </source>
</evidence>
<dbReference type="Pfam" id="PF20514">
    <property type="entry name" value="WHD_ROXA"/>
    <property type="match status" value="1"/>
</dbReference>
<dbReference type="PROSITE" id="PS51184">
    <property type="entry name" value="JMJC"/>
    <property type="match status" value="1"/>
</dbReference>
<dbReference type="Proteomes" id="UP000011859">
    <property type="component" value="Chromosome"/>
</dbReference>
<keyword evidence="8" id="KW-1185">Reference proteome</keyword>
<dbReference type="Gene3D" id="2.60.120.650">
    <property type="entry name" value="Cupin"/>
    <property type="match status" value="1"/>
</dbReference>
<dbReference type="GO" id="GO:0046872">
    <property type="term" value="F:metal ion binding"/>
    <property type="evidence" value="ECO:0007669"/>
    <property type="project" value="UniProtKB-KW"/>
</dbReference>
<dbReference type="SUPFAM" id="SSF51197">
    <property type="entry name" value="Clavaminate synthase-like"/>
    <property type="match status" value="1"/>
</dbReference>
<evidence type="ECO:0000256" key="5">
    <source>
        <dbReference type="ARBA" id="ARBA00023004"/>
    </source>
</evidence>
<dbReference type="RefSeq" id="WP_015447433.1">
    <property type="nucleotide sequence ID" value="NC_020541.1"/>
</dbReference>
<evidence type="ECO:0000256" key="3">
    <source>
        <dbReference type="ARBA" id="ARBA00022964"/>
    </source>
</evidence>
<name>M4NF56_9GAMM</name>
<dbReference type="HOGENOM" id="CLU_039125_2_0_6"/>
<comment type="cofactor">
    <cofactor evidence="1">
        <name>Fe(2+)</name>
        <dbReference type="ChEBI" id="CHEBI:29033"/>
    </cofactor>
</comment>
<keyword evidence="5" id="KW-0408">Iron</keyword>
<dbReference type="AlphaFoldDB" id="M4NF56"/>
<keyword evidence="4" id="KW-0560">Oxidoreductase</keyword>